<dbReference type="EMBL" id="KZ451932">
    <property type="protein sequence ID" value="PKA61235.1"/>
    <property type="molecule type" value="Genomic_DNA"/>
</dbReference>
<dbReference type="Pfam" id="PF10294">
    <property type="entry name" value="Methyltransf_16"/>
    <property type="match status" value="1"/>
</dbReference>
<protein>
    <submittedName>
        <fullName evidence="1">Uncharacterized protein</fullName>
    </submittedName>
</protein>
<organism evidence="1 2">
    <name type="scientific">Apostasia shenzhenica</name>
    <dbReference type="NCBI Taxonomy" id="1088818"/>
    <lineage>
        <taxon>Eukaryota</taxon>
        <taxon>Viridiplantae</taxon>
        <taxon>Streptophyta</taxon>
        <taxon>Embryophyta</taxon>
        <taxon>Tracheophyta</taxon>
        <taxon>Spermatophyta</taxon>
        <taxon>Magnoliopsida</taxon>
        <taxon>Liliopsida</taxon>
        <taxon>Asparagales</taxon>
        <taxon>Orchidaceae</taxon>
        <taxon>Apostasioideae</taxon>
        <taxon>Apostasia</taxon>
    </lineage>
</organism>
<dbReference type="InterPro" id="IPR029063">
    <property type="entry name" value="SAM-dependent_MTases_sf"/>
</dbReference>
<name>A0A2I0B0D2_9ASPA</name>
<reference evidence="1 2" key="1">
    <citation type="journal article" date="2017" name="Nature">
        <title>The Apostasia genome and the evolution of orchids.</title>
        <authorList>
            <person name="Zhang G.Q."/>
            <person name="Liu K.W."/>
            <person name="Li Z."/>
            <person name="Lohaus R."/>
            <person name="Hsiao Y.Y."/>
            <person name="Niu S.C."/>
            <person name="Wang J.Y."/>
            <person name="Lin Y.C."/>
            <person name="Xu Q."/>
            <person name="Chen L.J."/>
            <person name="Yoshida K."/>
            <person name="Fujiwara S."/>
            <person name="Wang Z.W."/>
            <person name="Zhang Y.Q."/>
            <person name="Mitsuda N."/>
            <person name="Wang M."/>
            <person name="Liu G.H."/>
            <person name="Pecoraro L."/>
            <person name="Huang H.X."/>
            <person name="Xiao X.J."/>
            <person name="Lin M."/>
            <person name="Wu X.Y."/>
            <person name="Wu W.L."/>
            <person name="Chen Y.Y."/>
            <person name="Chang S.B."/>
            <person name="Sakamoto S."/>
            <person name="Ohme-Takagi M."/>
            <person name="Yagi M."/>
            <person name="Zeng S.J."/>
            <person name="Shen C.Y."/>
            <person name="Yeh C.M."/>
            <person name="Luo Y.B."/>
            <person name="Tsai W.C."/>
            <person name="Van de Peer Y."/>
            <person name="Liu Z.J."/>
        </authorList>
    </citation>
    <scope>NUCLEOTIDE SEQUENCE [LARGE SCALE GENOMIC DNA]</scope>
    <source>
        <strain evidence="2">cv. Shenzhen</strain>
        <tissue evidence="1">Stem</tissue>
    </source>
</reference>
<dbReference type="PANTHER" id="PTHR14614">
    <property type="entry name" value="HEPATOCELLULAR CARCINOMA-ASSOCIATED ANTIGEN"/>
    <property type="match status" value="1"/>
</dbReference>
<dbReference type="Proteomes" id="UP000236161">
    <property type="component" value="Unassembled WGS sequence"/>
</dbReference>
<keyword evidence="2" id="KW-1185">Reference proteome</keyword>
<evidence type="ECO:0000313" key="1">
    <source>
        <dbReference type="EMBL" id="PKA61235.1"/>
    </source>
</evidence>
<dbReference type="InterPro" id="IPR019410">
    <property type="entry name" value="Methyltransf_16"/>
</dbReference>
<dbReference type="OrthoDB" id="413520at2759"/>
<dbReference type="Gene3D" id="3.40.50.150">
    <property type="entry name" value="Vaccinia Virus protein VP39"/>
    <property type="match status" value="1"/>
</dbReference>
<accession>A0A2I0B0D2</accession>
<dbReference type="SUPFAM" id="SSF53335">
    <property type="entry name" value="S-adenosyl-L-methionine-dependent methyltransferases"/>
    <property type="match status" value="1"/>
</dbReference>
<evidence type="ECO:0000313" key="2">
    <source>
        <dbReference type="Proteomes" id="UP000236161"/>
    </source>
</evidence>
<proteinExistence type="predicted"/>
<dbReference type="STRING" id="1088818.A0A2I0B0D2"/>
<dbReference type="AlphaFoldDB" id="A0A2I0B0D2"/>
<sequence>MAIIAISKEVSSRRQQSIRATGAMKFKDSPVIELTVGSAALSFEQDNGSFQVGTSVWPCSLVLAKFVDRWLPSSSSSSSIEPQNPNPYLSLLSFAGKRAVELGSGCGPAGIALTALGLDIVLTDIAPVMPALRRNIKRNRPALPKNPKRAQLHWNSADQIRALNPPFDLVIAADVVYMEDSAAQLVSAMDALVAPDGAVLLGYQLRSPEAHRVFWGRCAEVFPVIEKVPHEDLHPDYAYDETDVYIFRKRK</sequence>
<dbReference type="PANTHER" id="PTHR14614:SF7">
    <property type="entry name" value="OS05G0564100 PROTEIN"/>
    <property type="match status" value="1"/>
</dbReference>
<gene>
    <name evidence="1" type="ORF">AXF42_Ash006132</name>
</gene>